<evidence type="ECO:0000313" key="2">
    <source>
        <dbReference type="EMBL" id="RKP22136.1"/>
    </source>
</evidence>
<gene>
    <name evidence="2" type="ORF">ROZALSC1DRAFT_19931</name>
</gene>
<protein>
    <recommendedName>
        <fullName evidence="1">Peroxisomal membrane protein PEX16</fullName>
    </recommendedName>
</protein>
<keyword evidence="1" id="KW-0576">Peroxisome</keyword>
<name>A0A4P9YQP9_ROZAC</name>
<accession>A0A4P9YQP9</accession>
<dbReference type="AlphaFoldDB" id="A0A4P9YQP9"/>
<evidence type="ECO:0000313" key="3">
    <source>
        <dbReference type="Proteomes" id="UP000281549"/>
    </source>
</evidence>
<dbReference type="EMBL" id="ML004908">
    <property type="protein sequence ID" value="RKP22136.1"/>
    <property type="molecule type" value="Genomic_DNA"/>
</dbReference>
<keyword evidence="1" id="KW-0962">Peroxisome biogenesis</keyword>
<dbReference type="InterPro" id="IPR013919">
    <property type="entry name" value="Pex16"/>
</dbReference>
<dbReference type="Pfam" id="PF08610">
    <property type="entry name" value="Pex16"/>
    <property type="match status" value="1"/>
</dbReference>
<evidence type="ECO:0000256" key="1">
    <source>
        <dbReference type="RuleBase" id="RU365003"/>
    </source>
</evidence>
<reference evidence="3" key="1">
    <citation type="journal article" date="2018" name="Nat. Microbiol.">
        <title>Leveraging single-cell genomics to expand the fungal tree of life.</title>
        <authorList>
            <person name="Ahrendt S.R."/>
            <person name="Quandt C.A."/>
            <person name="Ciobanu D."/>
            <person name="Clum A."/>
            <person name="Salamov A."/>
            <person name="Andreopoulos B."/>
            <person name="Cheng J.F."/>
            <person name="Woyke T."/>
            <person name="Pelin A."/>
            <person name="Henrissat B."/>
            <person name="Reynolds N.K."/>
            <person name="Benny G.L."/>
            <person name="Smith M.E."/>
            <person name="James T.Y."/>
            <person name="Grigoriev I.V."/>
        </authorList>
    </citation>
    <scope>NUCLEOTIDE SEQUENCE [LARGE SCALE GENOMIC DNA]</scope>
    <source>
        <strain evidence="3">CSF55</strain>
    </source>
</reference>
<sequence>MAIHRKAGQSKWEWIVALEGIKSICKLAMLCFSGGRLLIHPFLPERTVVLEGYAKENEGYRGFMANKSFAMLESMHIKKGLKASVSEYLTEHAASVPLLRPERIVPPLSKIELFQEVMHILRPLFYGIYIILFRLSSFGTKIGNERLETLAHIVVTRNLLAIERHQSFHFRFPVKARGIVGTY</sequence>
<comment type="subcellular location">
    <subcellularLocation>
        <location evidence="1">Peroxisome membrane</location>
    </subcellularLocation>
</comment>
<dbReference type="GO" id="GO:0007031">
    <property type="term" value="P:peroxisome organization"/>
    <property type="evidence" value="ECO:0007669"/>
    <property type="project" value="UniProtKB-KW"/>
</dbReference>
<dbReference type="Proteomes" id="UP000281549">
    <property type="component" value="Unassembled WGS sequence"/>
</dbReference>
<organism evidence="2 3">
    <name type="scientific">Rozella allomycis (strain CSF55)</name>
    <dbReference type="NCBI Taxonomy" id="988480"/>
    <lineage>
        <taxon>Eukaryota</taxon>
        <taxon>Fungi</taxon>
        <taxon>Fungi incertae sedis</taxon>
        <taxon>Cryptomycota</taxon>
        <taxon>Cryptomycota incertae sedis</taxon>
        <taxon>Rozella</taxon>
    </lineage>
</organism>
<dbReference type="GO" id="GO:0005778">
    <property type="term" value="C:peroxisomal membrane"/>
    <property type="evidence" value="ECO:0007669"/>
    <property type="project" value="UniProtKB-SubCell"/>
</dbReference>
<proteinExistence type="inferred from homology"/>
<comment type="similarity">
    <text evidence="1">Belongs to the peroxin-16 family.</text>
</comment>